<feature type="compositionally biased region" description="Low complexity" evidence="1">
    <location>
        <begin position="185"/>
        <end position="194"/>
    </location>
</feature>
<dbReference type="EMBL" id="KN818410">
    <property type="protein sequence ID" value="KIL56628.1"/>
    <property type="molecule type" value="Genomic_DNA"/>
</dbReference>
<name>A0A0C2WKD4_AMAMK</name>
<feature type="compositionally biased region" description="Gly residues" evidence="1">
    <location>
        <begin position="174"/>
        <end position="184"/>
    </location>
</feature>
<organism evidence="2 3">
    <name type="scientific">Amanita muscaria (strain Koide BX008)</name>
    <dbReference type="NCBI Taxonomy" id="946122"/>
    <lineage>
        <taxon>Eukaryota</taxon>
        <taxon>Fungi</taxon>
        <taxon>Dikarya</taxon>
        <taxon>Basidiomycota</taxon>
        <taxon>Agaricomycotina</taxon>
        <taxon>Agaricomycetes</taxon>
        <taxon>Agaricomycetidae</taxon>
        <taxon>Agaricales</taxon>
        <taxon>Pluteineae</taxon>
        <taxon>Amanitaceae</taxon>
        <taxon>Amanita</taxon>
    </lineage>
</organism>
<proteinExistence type="predicted"/>
<dbReference type="Proteomes" id="UP000054549">
    <property type="component" value="Unassembled WGS sequence"/>
</dbReference>
<dbReference type="STRING" id="946122.A0A0C2WKD4"/>
<evidence type="ECO:0000313" key="3">
    <source>
        <dbReference type="Proteomes" id="UP000054549"/>
    </source>
</evidence>
<feature type="compositionally biased region" description="Low complexity" evidence="1">
    <location>
        <begin position="162"/>
        <end position="172"/>
    </location>
</feature>
<evidence type="ECO:0000313" key="2">
    <source>
        <dbReference type="EMBL" id="KIL56628.1"/>
    </source>
</evidence>
<feature type="region of interest" description="Disordered" evidence="1">
    <location>
        <begin position="212"/>
        <end position="235"/>
    </location>
</feature>
<protein>
    <submittedName>
        <fullName evidence="2">Uncharacterized protein</fullName>
    </submittedName>
</protein>
<dbReference type="AlphaFoldDB" id="A0A0C2WKD4"/>
<accession>A0A0C2WKD4</accession>
<evidence type="ECO:0000256" key="1">
    <source>
        <dbReference type="SAM" id="MobiDB-lite"/>
    </source>
</evidence>
<reference evidence="2 3" key="1">
    <citation type="submission" date="2014-04" db="EMBL/GenBank/DDBJ databases">
        <title>Evolutionary Origins and Diversification of the Mycorrhizal Mutualists.</title>
        <authorList>
            <consortium name="DOE Joint Genome Institute"/>
            <consortium name="Mycorrhizal Genomics Consortium"/>
            <person name="Kohler A."/>
            <person name="Kuo A."/>
            <person name="Nagy L.G."/>
            <person name="Floudas D."/>
            <person name="Copeland A."/>
            <person name="Barry K.W."/>
            <person name="Cichocki N."/>
            <person name="Veneault-Fourrey C."/>
            <person name="LaButti K."/>
            <person name="Lindquist E.A."/>
            <person name="Lipzen A."/>
            <person name="Lundell T."/>
            <person name="Morin E."/>
            <person name="Murat C."/>
            <person name="Riley R."/>
            <person name="Ohm R."/>
            <person name="Sun H."/>
            <person name="Tunlid A."/>
            <person name="Henrissat B."/>
            <person name="Grigoriev I.V."/>
            <person name="Hibbett D.S."/>
            <person name="Martin F."/>
        </authorList>
    </citation>
    <scope>NUCLEOTIDE SEQUENCE [LARGE SCALE GENOMIC DNA]</scope>
    <source>
        <strain evidence="2 3">Koide BX008</strain>
    </source>
</reference>
<keyword evidence="3" id="KW-1185">Reference proteome</keyword>
<sequence>MARSFVYGIQLRAAQRMLNFDYSVAEQAPSILLTEGSRRRHQHIVNFAHSQSVYSSTLECFTYPQLKAIASQGDIQRREGLGSVVLVIGPATHSIGSVGGVSGISSVSGRGSGTITAGITNINGLNGIPRYGLSGTTTTIVPHQHSPVVGSQLSSAGYRPGSTSTTSALTSAQRGGGVAAGGVGRTNTNGRNGTPTMIATVNLAQIAGSSSAAGVGSSTSNPGCSPSSSTTTLTRPGPLGLCRSSAYTGVLASLFYGCTGVCAPRVARGEVSARFGCVVVDEKNGWESVVQLAEPYIYERKKRFTILHL</sequence>
<feature type="region of interest" description="Disordered" evidence="1">
    <location>
        <begin position="152"/>
        <end position="195"/>
    </location>
</feature>
<dbReference type="InParanoid" id="A0A0C2WKD4"/>
<dbReference type="HOGENOM" id="CLU_900062_0_0_1"/>
<gene>
    <name evidence="2" type="ORF">M378DRAFT_16913</name>
</gene>